<feature type="signal peptide" evidence="3">
    <location>
        <begin position="1"/>
        <end position="23"/>
    </location>
</feature>
<evidence type="ECO:0000256" key="3">
    <source>
        <dbReference type="SAM" id="SignalP"/>
    </source>
</evidence>
<reference evidence="5" key="1">
    <citation type="journal article" date="2018" name="DNA Res.">
        <title>Multiple hybrid de novo genome assembly of finger millet, an orphan allotetraploid crop.</title>
        <authorList>
            <person name="Hatakeyama M."/>
            <person name="Aluri S."/>
            <person name="Balachadran M.T."/>
            <person name="Sivarajan S.R."/>
            <person name="Patrignani A."/>
            <person name="Gruter S."/>
            <person name="Poveda L."/>
            <person name="Shimizu-Inatsugi R."/>
            <person name="Baeten J."/>
            <person name="Francoijs K.J."/>
            <person name="Nataraja K.N."/>
            <person name="Reddy Y.A.N."/>
            <person name="Phadnis S."/>
            <person name="Ravikumar R.L."/>
            <person name="Schlapbach R."/>
            <person name="Sreeman S.M."/>
            <person name="Shimizu K.K."/>
        </authorList>
    </citation>
    <scope>NUCLEOTIDE SEQUENCE</scope>
</reference>
<dbReference type="FunFam" id="3.30.430.20:FF:000004">
    <property type="entry name" value="Receptor-like serine-threonine protein kinase"/>
    <property type="match status" value="1"/>
</dbReference>
<dbReference type="AlphaFoldDB" id="A0AAV5DB11"/>
<dbReference type="PROSITE" id="PS51473">
    <property type="entry name" value="GNK2"/>
    <property type="match status" value="2"/>
</dbReference>
<dbReference type="InterPro" id="IPR011009">
    <property type="entry name" value="Kinase-like_dom_sf"/>
</dbReference>
<accession>A0AAV5DB11</accession>
<reference evidence="5" key="2">
    <citation type="submission" date="2021-12" db="EMBL/GenBank/DDBJ databases">
        <title>Resequencing data analysis of finger millet.</title>
        <authorList>
            <person name="Hatakeyama M."/>
            <person name="Aluri S."/>
            <person name="Balachadran M.T."/>
            <person name="Sivarajan S.R."/>
            <person name="Poveda L."/>
            <person name="Shimizu-Inatsugi R."/>
            <person name="Schlapbach R."/>
            <person name="Sreeman S.M."/>
            <person name="Shimizu K.K."/>
        </authorList>
    </citation>
    <scope>NUCLEOTIDE SEQUENCE</scope>
</reference>
<proteinExistence type="predicted"/>
<dbReference type="Pfam" id="PF01657">
    <property type="entry name" value="Stress-antifung"/>
    <property type="match status" value="2"/>
</dbReference>
<dbReference type="PANTHER" id="PTHR32099:SF42">
    <property type="entry name" value="CYSTEINE-RICH RECEPTOR-LIKE PROTEIN KINASE 9-RELATED"/>
    <property type="match status" value="1"/>
</dbReference>
<feature type="domain" description="Gnk2-homologous" evidence="4">
    <location>
        <begin position="22"/>
        <end position="127"/>
    </location>
</feature>
<dbReference type="PANTHER" id="PTHR32099">
    <property type="entry name" value="CYSTEINE-RICH REPEAT SECRETORY PROTEIN"/>
    <property type="match status" value="1"/>
</dbReference>
<dbReference type="CDD" id="cd23509">
    <property type="entry name" value="Gnk2-like"/>
    <property type="match status" value="2"/>
</dbReference>
<organism evidence="5 6">
    <name type="scientific">Eleusine coracana subsp. coracana</name>
    <dbReference type="NCBI Taxonomy" id="191504"/>
    <lineage>
        <taxon>Eukaryota</taxon>
        <taxon>Viridiplantae</taxon>
        <taxon>Streptophyta</taxon>
        <taxon>Embryophyta</taxon>
        <taxon>Tracheophyta</taxon>
        <taxon>Spermatophyta</taxon>
        <taxon>Magnoliopsida</taxon>
        <taxon>Liliopsida</taxon>
        <taxon>Poales</taxon>
        <taxon>Poaceae</taxon>
        <taxon>PACMAD clade</taxon>
        <taxon>Chloridoideae</taxon>
        <taxon>Cynodonteae</taxon>
        <taxon>Eleusininae</taxon>
        <taxon>Eleusine</taxon>
    </lineage>
</organism>
<dbReference type="Gene3D" id="3.30.200.20">
    <property type="entry name" value="Phosphorylase Kinase, domain 1"/>
    <property type="match status" value="1"/>
</dbReference>
<feature type="chain" id="PRO_5043629890" description="Gnk2-homologous domain-containing protein" evidence="3">
    <location>
        <begin position="24"/>
        <end position="336"/>
    </location>
</feature>
<evidence type="ECO:0000313" key="5">
    <source>
        <dbReference type="EMBL" id="GJN07476.1"/>
    </source>
</evidence>
<dbReference type="InterPro" id="IPR038408">
    <property type="entry name" value="GNK2_sf"/>
</dbReference>
<evidence type="ECO:0000313" key="6">
    <source>
        <dbReference type="Proteomes" id="UP001054889"/>
    </source>
</evidence>
<keyword evidence="1 3" id="KW-0732">Signal</keyword>
<keyword evidence="2" id="KW-0677">Repeat</keyword>
<dbReference type="Gene3D" id="3.30.430.20">
    <property type="entry name" value="Gnk2 domain, C-X8-C-X2-C motif"/>
    <property type="match status" value="2"/>
</dbReference>
<name>A0AAV5DB11_ELECO</name>
<gene>
    <name evidence="5" type="primary">ga25311</name>
    <name evidence="5" type="ORF">PR202_ga25311</name>
</gene>
<evidence type="ECO:0000256" key="1">
    <source>
        <dbReference type="ARBA" id="ARBA00022729"/>
    </source>
</evidence>
<dbReference type="InterPro" id="IPR002902">
    <property type="entry name" value="GNK2"/>
</dbReference>
<protein>
    <recommendedName>
        <fullName evidence="4">Gnk2-homologous domain-containing protein</fullName>
    </recommendedName>
</protein>
<dbReference type="EMBL" id="BQKI01000014">
    <property type="protein sequence ID" value="GJN07476.1"/>
    <property type="molecule type" value="Genomic_DNA"/>
</dbReference>
<dbReference type="Proteomes" id="UP001054889">
    <property type="component" value="Unassembled WGS sequence"/>
</dbReference>
<comment type="caution">
    <text evidence="5">The sequence shown here is derived from an EMBL/GenBank/DDBJ whole genome shotgun (WGS) entry which is preliminary data.</text>
</comment>
<evidence type="ECO:0000256" key="2">
    <source>
        <dbReference type="ARBA" id="ARBA00022737"/>
    </source>
</evidence>
<evidence type="ECO:0000259" key="4">
    <source>
        <dbReference type="PROSITE" id="PS51473"/>
    </source>
</evidence>
<sequence>MSAGARLLLAIAASFLSSPLVVADTTLCGGEGTYSVNSTYQANIRRLVDTLPDKAANSPTLFATAMFGSLPDVVYALALCRGDSNASACEPCVATAFRQGLQKCPTATDATFYHYDPCYLRFSNINFIATTINDNQEIRVGSQRVSAPFELFDAAVGALLNATADHAAADPLKRFATGEVVAGDVVPAIYALAQCTPDMAPESCRSCLADIIRRVPSSSTGKTSGGIIGVRSNYRYELQHFFLGNPQLHLPAPGNFNHPETGQSQEVYKTLMFVGLHTTSTHIPRITFAAMKSEGGKCAIFDVQTLQEATNNFHGNNKLGEGGFGIVYRVSHYYNN</sequence>
<keyword evidence="6" id="KW-1185">Reference proteome</keyword>
<feature type="domain" description="Gnk2-homologous" evidence="4">
    <location>
        <begin position="133"/>
        <end position="241"/>
    </location>
</feature>
<dbReference type="SUPFAM" id="SSF56112">
    <property type="entry name" value="Protein kinase-like (PK-like)"/>
    <property type="match status" value="1"/>
</dbReference>